<comment type="caution">
    <text evidence="2">The sequence shown here is derived from an EMBL/GenBank/DDBJ whole genome shotgun (WGS) entry which is preliminary data.</text>
</comment>
<dbReference type="SUPFAM" id="SSF158397">
    <property type="entry name" value="TM1646-like"/>
    <property type="match status" value="1"/>
</dbReference>
<name>A0ABQ2AAI7_9BACL</name>
<reference evidence="3" key="1">
    <citation type="journal article" date="2019" name="Int. J. Syst. Evol. Microbiol.">
        <title>The Global Catalogue of Microorganisms (GCM) 10K type strain sequencing project: providing services to taxonomists for standard genome sequencing and annotation.</title>
        <authorList>
            <consortium name="The Broad Institute Genomics Platform"/>
            <consortium name="The Broad Institute Genome Sequencing Center for Infectious Disease"/>
            <person name="Wu L."/>
            <person name="Ma J."/>
        </authorList>
    </citation>
    <scope>NUCLEOTIDE SEQUENCE [LARGE SCALE GENOMIC DNA]</scope>
    <source>
        <strain evidence="3">CCM 8702</strain>
    </source>
</reference>
<dbReference type="InterPro" id="IPR005585">
    <property type="entry name" value="DUF327"/>
</dbReference>
<keyword evidence="3" id="KW-1185">Reference proteome</keyword>
<accession>A0ABQ2AAI7</accession>
<evidence type="ECO:0008006" key="4">
    <source>
        <dbReference type="Google" id="ProtNLM"/>
    </source>
</evidence>
<evidence type="ECO:0000313" key="2">
    <source>
        <dbReference type="EMBL" id="GGH87779.1"/>
    </source>
</evidence>
<evidence type="ECO:0000313" key="3">
    <source>
        <dbReference type="Proteomes" id="UP000605427"/>
    </source>
</evidence>
<sequence>MMKINPGFRPLNNTPITPDTGARPVEQRSFADTIRNQEAQATQDELGRRMQEINKQGDRLARSMTIRELKAYRTMVKRFLEDTVRRGVGMKDTKGWDRLGRTKRYKLIDEIDGKLLAMADELLASEEGRIDLLEQLGEVRGLLMNLLF</sequence>
<dbReference type="Gene3D" id="1.20.120.490">
    <property type="entry name" value="Hypothetical protein TM1646-like domain"/>
    <property type="match status" value="1"/>
</dbReference>
<proteinExistence type="predicted"/>
<organism evidence="2 3">
    <name type="scientific">Saccharibacillus endophyticus</name>
    <dbReference type="NCBI Taxonomy" id="2060666"/>
    <lineage>
        <taxon>Bacteria</taxon>
        <taxon>Bacillati</taxon>
        <taxon>Bacillota</taxon>
        <taxon>Bacilli</taxon>
        <taxon>Bacillales</taxon>
        <taxon>Paenibacillaceae</taxon>
        <taxon>Saccharibacillus</taxon>
    </lineage>
</organism>
<dbReference type="EMBL" id="BMDD01000011">
    <property type="protein sequence ID" value="GGH87779.1"/>
    <property type="molecule type" value="Genomic_DNA"/>
</dbReference>
<dbReference type="InterPro" id="IPR024042">
    <property type="entry name" value="TM1646-like_dom_sf"/>
</dbReference>
<dbReference type="Proteomes" id="UP000605427">
    <property type="component" value="Unassembled WGS sequence"/>
</dbReference>
<feature type="region of interest" description="Disordered" evidence="1">
    <location>
        <begin position="1"/>
        <end position="24"/>
    </location>
</feature>
<gene>
    <name evidence="2" type="ORF">GCM10007362_50710</name>
</gene>
<dbReference type="Pfam" id="PF03885">
    <property type="entry name" value="DUF327"/>
    <property type="match status" value="1"/>
</dbReference>
<protein>
    <recommendedName>
        <fullName evidence="4">DUF327 family protein</fullName>
    </recommendedName>
</protein>
<evidence type="ECO:0000256" key="1">
    <source>
        <dbReference type="SAM" id="MobiDB-lite"/>
    </source>
</evidence>